<feature type="transmembrane region" description="Helical" evidence="7">
    <location>
        <begin position="149"/>
        <end position="171"/>
    </location>
</feature>
<feature type="transmembrane region" description="Helical" evidence="7">
    <location>
        <begin position="53"/>
        <end position="74"/>
    </location>
</feature>
<keyword evidence="2 7" id="KW-0813">Transport</keyword>
<gene>
    <name evidence="10" type="ORF">AVDCRST_MAG70-1758</name>
</gene>
<evidence type="ECO:0000313" key="10">
    <source>
        <dbReference type="EMBL" id="CAA9562287.1"/>
    </source>
</evidence>
<dbReference type="InterPro" id="IPR035906">
    <property type="entry name" value="MetI-like_sf"/>
</dbReference>
<feature type="transmembrane region" description="Helical" evidence="7">
    <location>
        <begin position="177"/>
        <end position="196"/>
    </location>
</feature>
<protein>
    <submittedName>
        <fullName evidence="10">Dipeptide transport system permease protein DppC</fullName>
    </submittedName>
</protein>
<comment type="subcellular location">
    <subcellularLocation>
        <location evidence="1 7">Cell membrane</location>
        <topology evidence="1 7">Multi-pass membrane protein</topology>
    </subcellularLocation>
</comment>
<feature type="region of interest" description="Disordered" evidence="8">
    <location>
        <begin position="1"/>
        <end position="36"/>
    </location>
</feature>
<dbReference type="PROSITE" id="PS50928">
    <property type="entry name" value="ABC_TM1"/>
    <property type="match status" value="1"/>
</dbReference>
<evidence type="ECO:0000256" key="3">
    <source>
        <dbReference type="ARBA" id="ARBA00022475"/>
    </source>
</evidence>
<dbReference type="Gene3D" id="1.10.3720.10">
    <property type="entry name" value="MetI-like"/>
    <property type="match status" value="1"/>
</dbReference>
<evidence type="ECO:0000256" key="1">
    <source>
        <dbReference type="ARBA" id="ARBA00004651"/>
    </source>
</evidence>
<keyword evidence="5 7" id="KW-1133">Transmembrane helix</keyword>
<feature type="transmembrane region" description="Helical" evidence="7">
    <location>
        <begin position="112"/>
        <end position="137"/>
    </location>
</feature>
<dbReference type="GO" id="GO:0005886">
    <property type="term" value="C:plasma membrane"/>
    <property type="evidence" value="ECO:0007669"/>
    <property type="project" value="UniProtKB-SubCell"/>
</dbReference>
<sequence length="317" mass="32934">MVAGKEASIRERPVSGIGRPGATSPGGITLGSGDRQVRRHSSPVGRFIRQSPVGAVSALFLLGALGVALVGPLVGVGDPSDISPRSMFASPSRDLPFGADELGRNLLARLVYALRISFALAVASALLAATVGTFLGLVSGFAGGLLDEIIMRFTDVLFAFPTLLLAILIAVIMGPGISGVMLTIVIGTIPVFTRVARGPTLSVREMEYTIAARVSGASSGRILFRHVLPNISTPLLVQLAFTLSGALIAEGALSFLGLGVQPPTPSLGSLLSDGKVYMEVAPWMMLVPGIALAASILAVNLLGDELQRFTDPRNSRR</sequence>
<evidence type="ECO:0000256" key="2">
    <source>
        <dbReference type="ARBA" id="ARBA00022448"/>
    </source>
</evidence>
<evidence type="ECO:0000256" key="5">
    <source>
        <dbReference type="ARBA" id="ARBA00022989"/>
    </source>
</evidence>
<evidence type="ECO:0000256" key="6">
    <source>
        <dbReference type="ARBA" id="ARBA00023136"/>
    </source>
</evidence>
<dbReference type="InterPro" id="IPR000515">
    <property type="entry name" value="MetI-like"/>
</dbReference>
<dbReference type="CDD" id="cd06261">
    <property type="entry name" value="TM_PBP2"/>
    <property type="match status" value="1"/>
</dbReference>
<keyword evidence="4 7" id="KW-0812">Transmembrane</keyword>
<proteinExistence type="inferred from homology"/>
<dbReference type="GO" id="GO:0055085">
    <property type="term" value="P:transmembrane transport"/>
    <property type="evidence" value="ECO:0007669"/>
    <property type="project" value="InterPro"/>
</dbReference>
<dbReference type="PANTHER" id="PTHR43386:SF1">
    <property type="entry name" value="D,D-DIPEPTIDE TRANSPORT SYSTEM PERMEASE PROTEIN DDPC-RELATED"/>
    <property type="match status" value="1"/>
</dbReference>
<accession>A0A6J4UYS2</accession>
<name>A0A6J4UYS2_9BACT</name>
<evidence type="ECO:0000259" key="9">
    <source>
        <dbReference type="PROSITE" id="PS50928"/>
    </source>
</evidence>
<dbReference type="EMBL" id="CADCWH010000280">
    <property type="protein sequence ID" value="CAA9562287.1"/>
    <property type="molecule type" value="Genomic_DNA"/>
</dbReference>
<reference evidence="10" key="1">
    <citation type="submission" date="2020-02" db="EMBL/GenBank/DDBJ databases">
        <authorList>
            <person name="Meier V. D."/>
        </authorList>
    </citation>
    <scope>NUCLEOTIDE SEQUENCE</scope>
    <source>
        <strain evidence="10">AVDCRST_MAG70</strain>
    </source>
</reference>
<dbReference type="Pfam" id="PF00528">
    <property type="entry name" value="BPD_transp_1"/>
    <property type="match status" value="1"/>
</dbReference>
<keyword evidence="3" id="KW-1003">Cell membrane</keyword>
<organism evidence="10">
    <name type="scientific">uncultured Thermomicrobiales bacterium</name>
    <dbReference type="NCBI Taxonomy" id="1645740"/>
    <lineage>
        <taxon>Bacteria</taxon>
        <taxon>Pseudomonadati</taxon>
        <taxon>Thermomicrobiota</taxon>
        <taxon>Thermomicrobia</taxon>
        <taxon>Thermomicrobiales</taxon>
        <taxon>environmental samples</taxon>
    </lineage>
</organism>
<evidence type="ECO:0000256" key="7">
    <source>
        <dbReference type="RuleBase" id="RU363032"/>
    </source>
</evidence>
<comment type="similarity">
    <text evidence="7">Belongs to the binding-protein-dependent transport system permease family.</text>
</comment>
<dbReference type="SUPFAM" id="SSF161098">
    <property type="entry name" value="MetI-like"/>
    <property type="match status" value="1"/>
</dbReference>
<dbReference type="PANTHER" id="PTHR43386">
    <property type="entry name" value="OLIGOPEPTIDE TRANSPORT SYSTEM PERMEASE PROTEIN APPC"/>
    <property type="match status" value="1"/>
</dbReference>
<dbReference type="AlphaFoldDB" id="A0A6J4UYS2"/>
<feature type="transmembrane region" description="Helical" evidence="7">
    <location>
        <begin position="235"/>
        <end position="260"/>
    </location>
</feature>
<dbReference type="InterPro" id="IPR050366">
    <property type="entry name" value="BP-dependent_transpt_permease"/>
</dbReference>
<feature type="domain" description="ABC transmembrane type-1" evidence="9">
    <location>
        <begin position="114"/>
        <end position="303"/>
    </location>
</feature>
<feature type="transmembrane region" description="Helical" evidence="7">
    <location>
        <begin position="280"/>
        <end position="303"/>
    </location>
</feature>
<evidence type="ECO:0000256" key="8">
    <source>
        <dbReference type="SAM" id="MobiDB-lite"/>
    </source>
</evidence>
<evidence type="ECO:0000256" key="4">
    <source>
        <dbReference type="ARBA" id="ARBA00022692"/>
    </source>
</evidence>
<keyword evidence="6 7" id="KW-0472">Membrane</keyword>